<gene>
    <name evidence="1" type="ORF">V1264_014898</name>
</gene>
<comment type="caution">
    <text evidence="1">The sequence shown here is derived from an EMBL/GenBank/DDBJ whole genome shotgun (WGS) entry which is preliminary data.</text>
</comment>
<dbReference type="SUPFAM" id="SSF53448">
    <property type="entry name" value="Nucleotide-diphospho-sugar transferases"/>
    <property type="match status" value="1"/>
</dbReference>
<keyword evidence="2" id="KW-1185">Reference proteome</keyword>
<name>A0AAN9GFA1_9CAEN</name>
<proteinExistence type="predicted"/>
<protein>
    <recommendedName>
        <fullName evidence="3">Glycosyltransferase family 32 protein</fullName>
    </recommendedName>
</protein>
<reference evidence="1 2" key="1">
    <citation type="submission" date="2024-02" db="EMBL/GenBank/DDBJ databases">
        <title>Chromosome-scale genome assembly of the rough periwinkle Littorina saxatilis.</title>
        <authorList>
            <person name="De Jode A."/>
            <person name="Faria R."/>
            <person name="Formenti G."/>
            <person name="Sims Y."/>
            <person name="Smith T.P."/>
            <person name="Tracey A."/>
            <person name="Wood J.M.D."/>
            <person name="Zagrodzka Z.B."/>
            <person name="Johannesson K."/>
            <person name="Butlin R.K."/>
            <person name="Leder E.H."/>
        </authorList>
    </citation>
    <scope>NUCLEOTIDE SEQUENCE [LARGE SCALE GENOMIC DNA]</scope>
    <source>
        <strain evidence="1">Snail1</strain>
        <tissue evidence="1">Muscle</tissue>
    </source>
</reference>
<dbReference type="PANTHER" id="PTHR46830">
    <property type="entry name" value="TRANSFERASE, PUTATIVE-RELATED"/>
    <property type="match status" value="1"/>
</dbReference>
<sequence length="494" mass="57597">MPQTVHYLWCGEKQFRFQHYLAVLSAIRLLQPLKIVFHYTHLPVVDAMWYNVWFQELKQSFANLEFQRLETIYSCGSEQMLETALVFLSQTGGLYLGENVIMTRIPADVTRRPFWFAVSNMTSKSSDASQGLVFVRHGFSGAKRREYLKAIVSRRSSITCSKVEEYDVEGPGKGAPCVIVESDVFPRDVWQPNTCFAELARWLYYGKREILQVNETNVTSIPRMGHMTWLNHDGVRESTDFRFLHFLSVLSALHVADLDHVYVHGDLEPRGHWWEKLRGENVTFVPLDSPKAVFQQTMRSLSHRSDVARTQILQKYGGVYMDRDVVWVSRLPDWLLRYPTVLCPDWPRNGEWPETFNTGVLMSQAHAPWLRHFLSTLRHFLDHHHTFNAVMMPYRVYEWHPETAFIDRRLQVICFRGICHPAWHADYIRDIDDVRPPRDFDWREARAYHFTVPKPPPSLTSPAALATERDMYSEIGRHILKMAGREGILNAENG</sequence>
<accession>A0AAN9GFA1</accession>
<evidence type="ECO:0000313" key="2">
    <source>
        <dbReference type="Proteomes" id="UP001374579"/>
    </source>
</evidence>
<evidence type="ECO:0008006" key="3">
    <source>
        <dbReference type="Google" id="ProtNLM"/>
    </source>
</evidence>
<organism evidence="1 2">
    <name type="scientific">Littorina saxatilis</name>
    <dbReference type="NCBI Taxonomy" id="31220"/>
    <lineage>
        <taxon>Eukaryota</taxon>
        <taxon>Metazoa</taxon>
        <taxon>Spiralia</taxon>
        <taxon>Lophotrochozoa</taxon>
        <taxon>Mollusca</taxon>
        <taxon>Gastropoda</taxon>
        <taxon>Caenogastropoda</taxon>
        <taxon>Littorinimorpha</taxon>
        <taxon>Littorinoidea</taxon>
        <taxon>Littorinidae</taxon>
        <taxon>Littorina</taxon>
    </lineage>
</organism>
<dbReference type="PANTHER" id="PTHR46830:SF1">
    <property type="entry name" value="ALPHA-1,4-N-ACETYLGLUCOSAMINYLTRANSFERASE"/>
    <property type="match status" value="1"/>
</dbReference>
<dbReference type="InterPro" id="IPR029044">
    <property type="entry name" value="Nucleotide-diphossugar_trans"/>
</dbReference>
<evidence type="ECO:0000313" key="1">
    <source>
        <dbReference type="EMBL" id="KAK7106863.1"/>
    </source>
</evidence>
<dbReference type="Proteomes" id="UP001374579">
    <property type="component" value="Unassembled WGS sequence"/>
</dbReference>
<dbReference type="Gene3D" id="3.90.550.20">
    <property type="match status" value="1"/>
</dbReference>
<dbReference type="InterPro" id="IPR007577">
    <property type="entry name" value="GlycoTrfase_DXD_sugar-bd_CS"/>
</dbReference>
<dbReference type="EMBL" id="JBAMIC010000004">
    <property type="protein sequence ID" value="KAK7106863.1"/>
    <property type="molecule type" value="Genomic_DNA"/>
</dbReference>
<dbReference type="AlphaFoldDB" id="A0AAN9GFA1"/>
<dbReference type="Pfam" id="PF04488">
    <property type="entry name" value="Gly_transf_sug"/>
    <property type="match status" value="1"/>
</dbReference>